<dbReference type="AlphaFoldDB" id="A0AAN6MKU1"/>
<feature type="transmembrane region" description="Helical" evidence="2">
    <location>
        <begin position="84"/>
        <end position="106"/>
    </location>
</feature>
<accession>A0AAN6MKU1</accession>
<evidence type="ECO:0000256" key="1">
    <source>
        <dbReference type="SAM" id="MobiDB-lite"/>
    </source>
</evidence>
<keyword evidence="2" id="KW-1133">Transmembrane helix</keyword>
<feature type="transmembrane region" description="Helical" evidence="2">
    <location>
        <begin position="118"/>
        <end position="137"/>
    </location>
</feature>
<keyword evidence="2" id="KW-0812">Transmembrane</keyword>
<dbReference type="Proteomes" id="UP001303889">
    <property type="component" value="Unassembled WGS sequence"/>
</dbReference>
<organism evidence="3 4">
    <name type="scientific">Staphylotrichum tortipilum</name>
    <dbReference type="NCBI Taxonomy" id="2831512"/>
    <lineage>
        <taxon>Eukaryota</taxon>
        <taxon>Fungi</taxon>
        <taxon>Dikarya</taxon>
        <taxon>Ascomycota</taxon>
        <taxon>Pezizomycotina</taxon>
        <taxon>Sordariomycetes</taxon>
        <taxon>Sordariomycetidae</taxon>
        <taxon>Sordariales</taxon>
        <taxon>Chaetomiaceae</taxon>
        <taxon>Staphylotrichum</taxon>
    </lineage>
</organism>
<sequence>MAQPAPSQDRQSHPPPYVAFQPRSRRNPSEEGPVYGPEHLSPFPRWMTLIVRSTLTVFSIGVLAYVAIVEARASSLDLRSGSQAAFAGISIAVIFDAILLLIAAVGAYEAGTSAMSSFLDTVPGVMCLVGAFTLGWLERTPGDQFDSYYAARSQATVLLIVLGVVHLVSSICGCVGCCITCTRNSWAKKEKRMMEAAVASPPAYAEVPVGTTREAYEMKPVGGHVE</sequence>
<reference evidence="3" key="1">
    <citation type="journal article" date="2023" name="Mol. Phylogenet. Evol.">
        <title>Genome-scale phylogeny and comparative genomics of the fungal order Sordariales.</title>
        <authorList>
            <person name="Hensen N."/>
            <person name="Bonometti L."/>
            <person name="Westerberg I."/>
            <person name="Brannstrom I.O."/>
            <person name="Guillou S."/>
            <person name="Cros-Aarteil S."/>
            <person name="Calhoun S."/>
            <person name="Haridas S."/>
            <person name="Kuo A."/>
            <person name="Mondo S."/>
            <person name="Pangilinan J."/>
            <person name="Riley R."/>
            <person name="LaButti K."/>
            <person name="Andreopoulos B."/>
            <person name="Lipzen A."/>
            <person name="Chen C."/>
            <person name="Yan M."/>
            <person name="Daum C."/>
            <person name="Ng V."/>
            <person name="Clum A."/>
            <person name="Steindorff A."/>
            <person name="Ohm R.A."/>
            <person name="Martin F."/>
            <person name="Silar P."/>
            <person name="Natvig D.O."/>
            <person name="Lalanne C."/>
            <person name="Gautier V."/>
            <person name="Ament-Velasquez S.L."/>
            <person name="Kruys A."/>
            <person name="Hutchinson M.I."/>
            <person name="Powell A.J."/>
            <person name="Barry K."/>
            <person name="Miller A.N."/>
            <person name="Grigoriev I.V."/>
            <person name="Debuchy R."/>
            <person name="Gladieux P."/>
            <person name="Hiltunen Thoren M."/>
            <person name="Johannesson H."/>
        </authorList>
    </citation>
    <scope>NUCLEOTIDE SEQUENCE</scope>
    <source>
        <strain evidence="3">CBS 103.79</strain>
    </source>
</reference>
<feature type="transmembrane region" description="Helical" evidence="2">
    <location>
        <begin position="49"/>
        <end position="68"/>
    </location>
</feature>
<name>A0AAN6MKU1_9PEZI</name>
<gene>
    <name evidence="3" type="ORF">C8A05DRAFT_34605</name>
</gene>
<proteinExistence type="predicted"/>
<evidence type="ECO:0000256" key="2">
    <source>
        <dbReference type="SAM" id="Phobius"/>
    </source>
</evidence>
<evidence type="ECO:0000313" key="3">
    <source>
        <dbReference type="EMBL" id="KAK3901718.1"/>
    </source>
</evidence>
<keyword evidence="4" id="KW-1185">Reference proteome</keyword>
<reference evidence="3" key="2">
    <citation type="submission" date="2023-05" db="EMBL/GenBank/DDBJ databases">
        <authorList>
            <consortium name="Lawrence Berkeley National Laboratory"/>
            <person name="Steindorff A."/>
            <person name="Hensen N."/>
            <person name="Bonometti L."/>
            <person name="Westerberg I."/>
            <person name="Brannstrom I.O."/>
            <person name="Guillou S."/>
            <person name="Cros-Aarteil S."/>
            <person name="Calhoun S."/>
            <person name="Haridas S."/>
            <person name="Kuo A."/>
            <person name="Mondo S."/>
            <person name="Pangilinan J."/>
            <person name="Riley R."/>
            <person name="Labutti K."/>
            <person name="Andreopoulos B."/>
            <person name="Lipzen A."/>
            <person name="Chen C."/>
            <person name="Yanf M."/>
            <person name="Daum C."/>
            <person name="Ng V."/>
            <person name="Clum A."/>
            <person name="Ohm R."/>
            <person name="Martin F."/>
            <person name="Silar P."/>
            <person name="Natvig D."/>
            <person name="Lalanne C."/>
            <person name="Gautier V."/>
            <person name="Ament-Velasquez S.L."/>
            <person name="Kruys A."/>
            <person name="Hutchinson M.I."/>
            <person name="Powell A.J."/>
            <person name="Barry K."/>
            <person name="Miller A.N."/>
            <person name="Grigoriev I.V."/>
            <person name="Debuchy R."/>
            <person name="Gladieux P."/>
            <person name="Thoren M.H."/>
            <person name="Johannesson H."/>
        </authorList>
    </citation>
    <scope>NUCLEOTIDE SEQUENCE</scope>
    <source>
        <strain evidence="3">CBS 103.79</strain>
    </source>
</reference>
<protein>
    <submittedName>
        <fullName evidence="3">Uncharacterized protein</fullName>
    </submittedName>
</protein>
<keyword evidence="2" id="KW-0472">Membrane</keyword>
<feature type="region of interest" description="Disordered" evidence="1">
    <location>
        <begin position="1"/>
        <end position="36"/>
    </location>
</feature>
<evidence type="ECO:0000313" key="4">
    <source>
        <dbReference type="Proteomes" id="UP001303889"/>
    </source>
</evidence>
<feature type="transmembrane region" description="Helical" evidence="2">
    <location>
        <begin position="157"/>
        <end position="182"/>
    </location>
</feature>
<dbReference type="EMBL" id="MU855560">
    <property type="protein sequence ID" value="KAK3901718.1"/>
    <property type="molecule type" value="Genomic_DNA"/>
</dbReference>
<comment type="caution">
    <text evidence="3">The sequence shown here is derived from an EMBL/GenBank/DDBJ whole genome shotgun (WGS) entry which is preliminary data.</text>
</comment>